<dbReference type="PANTHER" id="PTHR43304">
    <property type="entry name" value="PHYTOCHROME-LIKE PROTEIN CPH1"/>
    <property type="match status" value="1"/>
</dbReference>
<dbReference type="AlphaFoldDB" id="A0A844WD48"/>
<dbReference type="InterPro" id="IPR003661">
    <property type="entry name" value="HisK_dim/P_dom"/>
</dbReference>
<dbReference type="InterPro" id="IPR036890">
    <property type="entry name" value="HATPase_C_sf"/>
</dbReference>
<dbReference type="InterPro" id="IPR005467">
    <property type="entry name" value="His_kinase_dom"/>
</dbReference>
<reference evidence="8 9" key="1">
    <citation type="submission" date="2019-11" db="EMBL/GenBank/DDBJ databases">
        <title>Pseudooceanicola pacifica sp. nov., isolated from deep-sea sediment of the Pacific Ocean.</title>
        <authorList>
            <person name="Lyu L."/>
        </authorList>
    </citation>
    <scope>NUCLEOTIDE SEQUENCE [LARGE SCALE GENOMIC DNA]</scope>
    <source>
        <strain evidence="8 9">216_PA32_1</strain>
    </source>
</reference>
<dbReference type="Proteomes" id="UP000443843">
    <property type="component" value="Unassembled WGS sequence"/>
</dbReference>
<evidence type="ECO:0000313" key="9">
    <source>
        <dbReference type="Proteomes" id="UP000443843"/>
    </source>
</evidence>
<gene>
    <name evidence="8" type="ORF">GLS40_06060</name>
</gene>
<evidence type="ECO:0000256" key="1">
    <source>
        <dbReference type="ARBA" id="ARBA00000085"/>
    </source>
</evidence>
<dbReference type="SUPFAM" id="SSF47384">
    <property type="entry name" value="Homodimeric domain of signal transducing histidine kinase"/>
    <property type="match status" value="1"/>
</dbReference>
<keyword evidence="4" id="KW-0808">Transferase</keyword>
<dbReference type="InterPro" id="IPR036097">
    <property type="entry name" value="HisK_dim/P_sf"/>
</dbReference>
<evidence type="ECO:0000256" key="3">
    <source>
        <dbReference type="ARBA" id="ARBA00022553"/>
    </source>
</evidence>
<dbReference type="Gene3D" id="1.10.287.130">
    <property type="match status" value="1"/>
</dbReference>
<feature type="domain" description="Histidine kinase" evidence="7">
    <location>
        <begin position="73"/>
        <end position="292"/>
    </location>
</feature>
<dbReference type="EC" id="2.7.13.3" evidence="2"/>
<keyword evidence="9" id="KW-1185">Reference proteome</keyword>
<keyword evidence="3" id="KW-0597">Phosphoprotein</keyword>
<evidence type="ECO:0000256" key="6">
    <source>
        <dbReference type="SAM" id="MobiDB-lite"/>
    </source>
</evidence>
<dbReference type="InterPro" id="IPR052162">
    <property type="entry name" value="Sensor_kinase/Photoreceptor"/>
</dbReference>
<dbReference type="PANTHER" id="PTHR43304:SF1">
    <property type="entry name" value="PAC DOMAIN-CONTAINING PROTEIN"/>
    <property type="match status" value="1"/>
</dbReference>
<dbReference type="CDD" id="cd00075">
    <property type="entry name" value="HATPase"/>
    <property type="match status" value="1"/>
</dbReference>
<evidence type="ECO:0000256" key="4">
    <source>
        <dbReference type="ARBA" id="ARBA00022679"/>
    </source>
</evidence>
<dbReference type="InterPro" id="IPR003594">
    <property type="entry name" value="HATPase_dom"/>
</dbReference>
<evidence type="ECO:0000259" key="7">
    <source>
        <dbReference type="PROSITE" id="PS50109"/>
    </source>
</evidence>
<keyword evidence="5" id="KW-0418">Kinase</keyword>
<evidence type="ECO:0000256" key="2">
    <source>
        <dbReference type="ARBA" id="ARBA00012438"/>
    </source>
</evidence>
<dbReference type="RefSeq" id="WP_160381857.1">
    <property type="nucleotide sequence ID" value="NZ_WNXQ01000003.1"/>
</dbReference>
<comment type="caution">
    <text evidence="8">The sequence shown here is derived from an EMBL/GenBank/DDBJ whole genome shotgun (WGS) entry which is preliminary data.</text>
</comment>
<dbReference type="GO" id="GO:0000155">
    <property type="term" value="F:phosphorelay sensor kinase activity"/>
    <property type="evidence" value="ECO:0007669"/>
    <property type="project" value="InterPro"/>
</dbReference>
<dbReference type="SMART" id="SM00387">
    <property type="entry name" value="HATPase_c"/>
    <property type="match status" value="1"/>
</dbReference>
<dbReference type="PROSITE" id="PS50109">
    <property type="entry name" value="HIS_KIN"/>
    <property type="match status" value="1"/>
</dbReference>
<comment type="catalytic activity">
    <reaction evidence="1">
        <text>ATP + protein L-histidine = ADP + protein N-phospho-L-histidine.</text>
        <dbReference type="EC" id="2.7.13.3"/>
    </reaction>
</comment>
<dbReference type="EMBL" id="WNXQ01000003">
    <property type="protein sequence ID" value="MWB77580.1"/>
    <property type="molecule type" value="Genomic_DNA"/>
</dbReference>
<protein>
    <recommendedName>
        <fullName evidence="2">histidine kinase</fullName>
        <ecNumber evidence="2">2.7.13.3</ecNumber>
    </recommendedName>
</protein>
<feature type="region of interest" description="Disordered" evidence="6">
    <location>
        <begin position="1"/>
        <end position="33"/>
    </location>
</feature>
<dbReference type="InterPro" id="IPR004358">
    <property type="entry name" value="Sig_transdc_His_kin-like_C"/>
</dbReference>
<dbReference type="Gene3D" id="3.30.565.10">
    <property type="entry name" value="Histidine kinase-like ATPase, C-terminal domain"/>
    <property type="match status" value="1"/>
</dbReference>
<organism evidence="8 9">
    <name type="scientific">Pseudooceanicola pacificus</name>
    <dbReference type="NCBI Taxonomy" id="2676438"/>
    <lineage>
        <taxon>Bacteria</taxon>
        <taxon>Pseudomonadati</taxon>
        <taxon>Pseudomonadota</taxon>
        <taxon>Alphaproteobacteria</taxon>
        <taxon>Rhodobacterales</taxon>
        <taxon>Paracoccaceae</taxon>
        <taxon>Pseudooceanicola</taxon>
    </lineage>
</organism>
<evidence type="ECO:0000256" key="5">
    <source>
        <dbReference type="ARBA" id="ARBA00022777"/>
    </source>
</evidence>
<dbReference type="PRINTS" id="PR00344">
    <property type="entry name" value="BCTRLSENSOR"/>
</dbReference>
<accession>A0A844WD48</accession>
<dbReference type="CDD" id="cd00082">
    <property type="entry name" value="HisKA"/>
    <property type="match status" value="1"/>
</dbReference>
<dbReference type="SUPFAM" id="SSF55874">
    <property type="entry name" value="ATPase domain of HSP90 chaperone/DNA topoisomerase II/histidine kinase"/>
    <property type="match status" value="1"/>
</dbReference>
<name>A0A844WD48_9RHOB</name>
<dbReference type="Pfam" id="PF02518">
    <property type="entry name" value="HATPase_c"/>
    <property type="match status" value="1"/>
</dbReference>
<sequence>MRQHHKIDRVAGTFGTGTGTALAPTAPAPTAPGDPPTDGAISYGLADHFRNQAETELSQLRRLREEAQQFAYAIAHDLKSPVNTLLLLFAELGEHHADRNDATGSELSGHCMDTLHRIKDTIETLLVMATQDAPAPRPAANMVDLAAIMREVRNDLAADIRRTDARIEGADDLPCVPGTAPQLRLVFQNLVSNAVKFHRPGVAPHVRLRCRDLMPPDLVAIEISDNGRGIASPWRRRIFDPLQRAAGVKDVPGTGLGLTLCQRIVKRHGGEIELHSVPGVGSTFTVILPSGAEDLS</sequence>
<proteinExistence type="predicted"/>
<evidence type="ECO:0000313" key="8">
    <source>
        <dbReference type="EMBL" id="MWB77580.1"/>
    </source>
</evidence>